<dbReference type="AlphaFoldDB" id="G4TY66"/>
<proteinExistence type="predicted"/>
<comment type="caution">
    <text evidence="2">The sequence shown here is derived from an EMBL/GenBank/DDBJ whole genome shotgun (WGS) entry which is preliminary data.</text>
</comment>
<gene>
    <name evidence="2" type="ORF">PIIN_10254</name>
</gene>
<evidence type="ECO:0000313" key="2">
    <source>
        <dbReference type="EMBL" id="CCA76259.1"/>
    </source>
</evidence>
<dbReference type="Proteomes" id="UP000007148">
    <property type="component" value="Unassembled WGS sequence"/>
</dbReference>
<keyword evidence="1" id="KW-0853">WD repeat</keyword>
<dbReference type="STRING" id="1109443.G4TY66"/>
<dbReference type="InterPro" id="IPR036322">
    <property type="entry name" value="WD40_repeat_dom_sf"/>
</dbReference>
<dbReference type="EMBL" id="CAFZ01000671">
    <property type="protein sequence ID" value="CCA76259.1"/>
    <property type="molecule type" value="Genomic_DNA"/>
</dbReference>
<organism evidence="2 3">
    <name type="scientific">Serendipita indica (strain DSM 11827)</name>
    <name type="common">Root endophyte fungus</name>
    <name type="synonym">Piriformospora indica</name>
    <dbReference type="NCBI Taxonomy" id="1109443"/>
    <lineage>
        <taxon>Eukaryota</taxon>
        <taxon>Fungi</taxon>
        <taxon>Dikarya</taxon>
        <taxon>Basidiomycota</taxon>
        <taxon>Agaricomycotina</taxon>
        <taxon>Agaricomycetes</taxon>
        <taxon>Sebacinales</taxon>
        <taxon>Serendipitaceae</taxon>
        <taxon>Serendipita</taxon>
    </lineage>
</organism>
<keyword evidence="3" id="KW-1185">Reference proteome</keyword>
<evidence type="ECO:0000256" key="1">
    <source>
        <dbReference type="PROSITE-ProRule" id="PRU00221"/>
    </source>
</evidence>
<dbReference type="Pfam" id="PF00400">
    <property type="entry name" value="WD40"/>
    <property type="match status" value="1"/>
</dbReference>
<dbReference type="PROSITE" id="PS50082">
    <property type="entry name" value="WD_REPEATS_2"/>
    <property type="match status" value="1"/>
</dbReference>
<protein>
    <submittedName>
        <fullName evidence="2">Uncharacterized protein</fullName>
    </submittedName>
</protein>
<evidence type="ECO:0000313" key="3">
    <source>
        <dbReference type="Proteomes" id="UP000007148"/>
    </source>
</evidence>
<reference evidence="2 3" key="1">
    <citation type="journal article" date="2011" name="PLoS Pathog.">
        <title>Endophytic Life Strategies Decoded by Genome and Transcriptome Analyses of the Mutualistic Root Symbiont Piriformospora indica.</title>
        <authorList>
            <person name="Zuccaro A."/>
            <person name="Lahrmann U."/>
            <person name="Guldener U."/>
            <person name="Langen G."/>
            <person name="Pfiffi S."/>
            <person name="Biedenkopf D."/>
            <person name="Wong P."/>
            <person name="Samans B."/>
            <person name="Grimm C."/>
            <person name="Basiewicz M."/>
            <person name="Murat C."/>
            <person name="Martin F."/>
            <person name="Kogel K.H."/>
        </authorList>
    </citation>
    <scope>NUCLEOTIDE SEQUENCE [LARGE SCALE GENOMIC DNA]</scope>
    <source>
        <strain evidence="2 3">DSM 11827</strain>
    </source>
</reference>
<accession>G4TY66</accession>
<dbReference type="InParanoid" id="G4TY66"/>
<name>G4TY66_SERID</name>
<dbReference type="Gene3D" id="2.130.10.10">
    <property type="entry name" value="YVTN repeat-like/Quinoprotein amine dehydrogenase"/>
    <property type="match status" value="1"/>
</dbReference>
<dbReference type="InterPro" id="IPR015943">
    <property type="entry name" value="WD40/YVTN_repeat-like_dom_sf"/>
</dbReference>
<sequence>MTGESLGTLEGHTWSISCLAFSPDGLRLASGGADSTVRLWYIAITSTLGPPFKLNSPCSHLYFSEDGRSLHLDNETILNVSQDQLQPLSSPCPTVKPSLKYSIVTPASQGLWSVCCPDRRYRIPDEFGMQISTKWLDKTALAMEHGQVMVIDFGKFSDPHAHA</sequence>
<dbReference type="InterPro" id="IPR001680">
    <property type="entry name" value="WD40_rpt"/>
</dbReference>
<dbReference type="SUPFAM" id="SSF50978">
    <property type="entry name" value="WD40 repeat-like"/>
    <property type="match status" value="1"/>
</dbReference>
<feature type="repeat" description="WD" evidence="1">
    <location>
        <begin position="9"/>
        <end position="40"/>
    </location>
</feature>
<dbReference type="SMART" id="SM00320">
    <property type="entry name" value="WD40"/>
    <property type="match status" value="1"/>
</dbReference>
<dbReference type="HOGENOM" id="CLU_1627731_0_0_1"/>
<dbReference type="OrthoDB" id="301502at2759"/>
<dbReference type="PROSITE" id="PS50294">
    <property type="entry name" value="WD_REPEATS_REGION"/>
    <property type="match status" value="1"/>
</dbReference>